<evidence type="ECO:0000313" key="2">
    <source>
        <dbReference type="Proteomes" id="UP001159042"/>
    </source>
</evidence>
<dbReference type="AlphaFoldDB" id="A0AAV8VV53"/>
<dbReference type="Proteomes" id="UP001159042">
    <property type="component" value="Unassembled WGS sequence"/>
</dbReference>
<reference evidence="1 2" key="1">
    <citation type="journal article" date="2023" name="Insect Mol. Biol.">
        <title>Genome sequencing provides insights into the evolution of gene families encoding plant cell wall-degrading enzymes in longhorned beetles.</title>
        <authorList>
            <person name="Shin N.R."/>
            <person name="Okamura Y."/>
            <person name="Kirsch R."/>
            <person name="Pauchet Y."/>
        </authorList>
    </citation>
    <scope>NUCLEOTIDE SEQUENCE [LARGE SCALE GENOMIC DNA]</scope>
    <source>
        <strain evidence="1">EAD_L_NR</strain>
    </source>
</reference>
<protein>
    <submittedName>
        <fullName evidence="1">Uncharacterized protein</fullName>
    </submittedName>
</protein>
<proteinExistence type="predicted"/>
<organism evidence="1 2">
    <name type="scientific">Exocentrus adspersus</name>
    <dbReference type="NCBI Taxonomy" id="1586481"/>
    <lineage>
        <taxon>Eukaryota</taxon>
        <taxon>Metazoa</taxon>
        <taxon>Ecdysozoa</taxon>
        <taxon>Arthropoda</taxon>
        <taxon>Hexapoda</taxon>
        <taxon>Insecta</taxon>
        <taxon>Pterygota</taxon>
        <taxon>Neoptera</taxon>
        <taxon>Endopterygota</taxon>
        <taxon>Coleoptera</taxon>
        <taxon>Polyphaga</taxon>
        <taxon>Cucujiformia</taxon>
        <taxon>Chrysomeloidea</taxon>
        <taxon>Cerambycidae</taxon>
        <taxon>Lamiinae</taxon>
        <taxon>Acanthocinini</taxon>
        <taxon>Exocentrus</taxon>
    </lineage>
</organism>
<evidence type="ECO:0000313" key="1">
    <source>
        <dbReference type="EMBL" id="KAJ8917765.1"/>
    </source>
</evidence>
<sequence>MLSRKLEEKDALLETTKSELGKNQIRNAGKYSGSVVGVLYGLGKRWISKRAEEKTVIAIVVENLIQMPLGRPDKKQPAPRMYCDICEESLIFTRLKIAPQGDDELHLLIQNPWEEPGQKPPPRFYCTFGTFGHATENYTEDQEF</sequence>
<gene>
    <name evidence="1" type="ORF">NQ315_005216</name>
</gene>
<dbReference type="EMBL" id="JANEYG010000031">
    <property type="protein sequence ID" value="KAJ8917765.1"/>
    <property type="molecule type" value="Genomic_DNA"/>
</dbReference>
<accession>A0AAV8VV53</accession>
<name>A0AAV8VV53_9CUCU</name>
<comment type="caution">
    <text evidence="1">The sequence shown here is derived from an EMBL/GenBank/DDBJ whole genome shotgun (WGS) entry which is preliminary data.</text>
</comment>
<keyword evidence="2" id="KW-1185">Reference proteome</keyword>